<evidence type="ECO:0000313" key="3">
    <source>
        <dbReference type="Proteomes" id="UP000266292"/>
    </source>
</evidence>
<dbReference type="KEGG" id="pact:CA264_10330"/>
<name>A0A1X9YSG9_9BACT</name>
<evidence type="ECO:0000259" key="1">
    <source>
        <dbReference type="Pfam" id="PF03432"/>
    </source>
</evidence>
<sequence length="417" mass="46681">MVAVIKTGTSLRRVVYYNEQKVTAGVAECLLAANYPKAAAELSLAQKLRLLQRQTALNERVTRPSVHISLNFAPGEELSPDVLCALAQDYMQRIGFGEQPYLVYRHRDAGHPHLHLVSTKVRADGSRIDMHNIGRQASEKARQALEQTYGLRRAQERRHALDLPSQAVPARIVHYGRTETKQAMQAVLDAVLPHYRYTSLPELNAVLGDYRLAAERGSANSRVYRHRGLLYRIVDEQGRGVGVPLKASAFRGNYTLSYLEQRFALNQALREPHRLRLRQRLDLALLRPPGSLAALKRVLEQEGIQLVLRQNAAGLVYGLTYVDHHTRCVFNGSTLGKGYSAKAVLERCTTQPGSDLLAARLTQRVAPGPTLPDTLHGFWPGTGRALGEVLQPTEAFDYVPRQLTQRRKRKKRGQSNT</sequence>
<evidence type="ECO:0000313" key="2">
    <source>
        <dbReference type="EMBL" id="ARS35808.1"/>
    </source>
</evidence>
<dbReference type="RefSeq" id="WP_025606917.1">
    <property type="nucleotide sequence ID" value="NZ_CP021235.1"/>
</dbReference>
<reference evidence="3" key="1">
    <citation type="submission" date="2017-05" db="EMBL/GenBank/DDBJ databases">
        <authorList>
            <person name="Ray J."/>
            <person name="Price M."/>
            <person name="Deutschbauer A."/>
        </authorList>
    </citation>
    <scope>NUCLEOTIDE SEQUENCE [LARGE SCALE GENOMIC DNA]</scope>
    <source>
        <strain evidence="3">DSM 19842</strain>
    </source>
</reference>
<dbReference type="EMBL" id="CP021235">
    <property type="protein sequence ID" value="ARS35808.1"/>
    <property type="molecule type" value="Genomic_DNA"/>
</dbReference>
<dbReference type="STRING" id="709015.GCA_000472485_02084"/>
<protein>
    <recommendedName>
        <fullName evidence="1">MobA/VirD2-like nuclease domain-containing protein</fullName>
    </recommendedName>
</protein>
<dbReference type="Pfam" id="PF03432">
    <property type="entry name" value="Relaxase"/>
    <property type="match status" value="1"/>
</dbReference>
<dbReference type="AlphaFoldDB" id="A0A1X9YSG9"/>
<dbReference type="Proteomes" id="UP000266292">
    <property type="component" value="Chromosome"/>
</dbReference>
<proteinExistence type="predicted"/>
<keyword evidence="3" id="KW-1185">Reference proteome</keyword>
<gene>
    <name evidence="2" type="ORF">CA264_10330</name>
</gene>
<organism evidence="2 3">
    <name type="scientific">Pontibacter actiniarum</name>
    <dbReference type="NCBI Taxonomy" id="323450"/>
    <lineage>
        <taxon>Bacteria</taxon>
        <taxon>Pseudomonadati</taxon>
        <taxon>Bacteroidota</taxon>
        <taxon>Cytophagia</taxon>
        <taxon>Cytophagales</taxon>
        <taxon>Hymenobacteraceae</taxon>
        <taxon>Pontibacter</taxon>
    </lineage>
</organism>
<accession>A0A1X9YSG9</accession>
<feature type="domain" description="MobA/VirD2-like nuclease" evidence="1">
    <location>
        <begin position="17"/>
        <end position="151"/>
    </location>
</feature>
<dbReference type="InterPro" id="IPR005094">
    <property type="entry name" value="Endonuclease_MobA/VirD2"/>
</dbReference>
<dbReference type="OrthoDB" id="915634at2"/>